<dbReference type="Pfam" id="PF04142">
    <property type="entry name" value="Nuc_sug_transp"/>
    <property type="match status" value="1"/>
</dbReference>
<sequence length="352" mass="38197">MGLKAAAVQLVSDNYRNLMNMDRYKSASLGALVLQTSLLALTIRFSRTEEVSGPRYLTSTAVVVSEAIKLLASLYMVFITSRRKGPGAAWGDLLDMREAVKTVVPSGIYTFQNNLQFIAVSHLDAATFQVTYQLKILTTAVFSVMFLRRQLDSVRWAALVMLTVGVALVQLPRLVSCSPDSGVTCAIGPGEETGDRSTMVGLMAVLAMCLSSGFAGVYFEKILKSSSQSLWAKNVQMALSSVILGLLAVAWFDSSPVEEHGFFQGYNLLTVIIVLQQAVLGLIISLVMKYADNILKGFASAISIVLTTFISYILMHDLVPSCSFLIGTAVVMGSVLLYNVDRQMARQGGRQT</sequence>
<evidence type="ECO:0000256" key="1">
    <source>
        <dbReference type="ARBA" id="ARBA00004141"/>
    </source>
</evidence>
<keyword evidence="4 7" id="KW-0812">Transmembrane</keyword>
<gene>
    <name evidence="8" type="ORF">BaRGS_00000641</name>
</gene>
<feature type="transmembrane region" description="Helical" evidence="7">
    <location>
        <begin position="57"/>
        <end position="78"/>
    </location>
</feature>
<feature type="transmembrane region" description="Helical" evidence="7">
    <location>
        <begin position="318"/>
        <end position="340"/>
    </location>
</feature>
<evidence type="ECO:0000313" key="8">
    <source>
        <dbReference type="EMBL" id="KAK7508402.1"/>
    </source>
</evidence>
<comment type="caution">
    <text evidence="8">The sequence shown here is derived from an EMBL/GenBank/DDBJ whole genome shotgun (WGS) entry which is preliminary data.</text>
</comment>
<proteinExistence type="inferred from homology"/>
<organism evidence="8 9">
    <name type="scientific">Batillaria attramentaria</name>
    <dbReference type="NCBI Taxonomy" id="370345"/>
    <lineage>
        <taxon>Eukaryota</taxon>
        <taxon>Metazoa</taxon>
        <taxon>Spiralia</taxon>
        <taxon>Lophotrochozoa</taxon>
        <taxon>Mollusca</taxon>
        <taxon>Gastropoda</taxon>
        <taxon>Caenogastropoda</taxon>
        <taxon>Sorbeoconcha</taxon>
        <taxon>Cerithioidea</taxon>
        <taxon>Batillariidae</taxon>
        <taxon>Batillaria</taxon>
    </lineage>
</organism>
<dbReference type="EMBL" id="JACVVK020000002">
    <property type="protein sequence ID" value="KAK7508402.1"/>
    <property type="molecule type" value="Genomic_DNA"/>
</dbReference>
<name>A0ABD0MA01_9CAEN</name>
<evidence type="ECO:0000256" key="4">
    <source>
        <dbReference type="ARBA" id="ARBA00022692"/>
    </source>
</evidence>
<dbReference type="AlphaFoldDB" id="A0ABD0MA01"/>
<evidence type="ECO:0000256" key="5">
    <source>
        <dbReference type="ARBA" id="ARBA00022989"/>
    </source>
</evidence>
<feature type="transmembrane region" description="Helical" evidence="7">
    <location>
        <begin position="153"/>
        <end position="171"/>
    </location>
</feature>
<keyword evidence="5 7" id="KW-1133">Transmembrane helix</keyword>
<dbReference type="NCBIfam" id="TIGR00803">
    <property type="entry name" value="nst"/>
    <property type="match status" value="1"/>
</dbReference>
<keyword evidence="9" id="KW-1185">Reference proteome</keyword>
<accession>A0ABD0MA01</accession>
<reference evidence="8 9" key="1">
    <citation type="journal article" date="2023" name="Sci. Data">
        <title>Genome assembly of the Korean intertidal mud-creeper Batillaria attramentaria.</title>
        <authorList>
            <person name="Patra A.K."/>
            <person name="Ho P.T."/>
            <person name="Jun S."/>
            <person name="Lee S.J."/>
            <person name="Kim Y."/>
            <person name="Won Y.J."/>
        </authorList>
    </citation>
    <scope>NUCLEOTIDE SEQUENCE [LARGE SCALE GENOMIC DNA]</scope>
    <source>
        <strain evidence="8">Wonlab-2016</strain>
    </source>
</reference>
<dbReference type="Proteomes" id="UP001519460">
    <property type="component" value="Unassembled WGS sequence"/>
</dbReference>
<feature type="non-terminal residue" evidence="8">
    <location>
        <position position="352"/>
    </location>
</feature>
<evidence type="ECO:0000256" key="2">
    <source>
        <dbReference type="ARBA" id="ARBA00009976"/>
    </source>
</evidence>
<dbReference type="GO" id="GO:0016020">
    <property type="term" value="C:membrane"/>
    <property type="evidence" value="ECO:0007669"/>
    <property type="project" value="UniProtKB-SubCell"/>
</dbReference>
<keyword evidence="6 7" id="KW-0472">Membrane</keyword>
<evidence type="ECO:0008006" key="10">
    <source>
        <dbReference type="Google" id="ProtNLM"/>
    </source>
</evidence>
<dbReference type="PIRSF" id="PIRSF005799">
    <property type="entry name" value="UDP-gal_transpt"/>
    <property type="match status" value="1"/>
</dbReference>
<feature type="transmembrane region" description="Helical" evidence="7">
    <location>
        <begin position="231"/>
        <end position="252"/>
    </location>
</feature>
<dbReference type="InterPro" id="IPR007271">
    <property type="entry name" value="Nuc_sug_transpt"/>
</dbReference>
<dbReference type="InterPro" id="IPR037185">
    <property type="entry name" value="EmrE-like"/>
</dbReference>
<feature type="transmembrane region" description="Helical" evidence="7">
    <location>
        <begin position="26"/>
        <end position="45"/>
    </location>
</feature>
<evidence type="ECO:0000313" key="9">
    <source>
        <dbReference type="Proteomes" id="UP001519460"/>
    </source>
</evidence>
<feature type="transmembrane region" description="Helical" evidence="7">
    <location>
        <begin position="199"/>
        <end position="219"/>
    </location>
</feature>
<dbReference type="PANTHER" id="PTHR10231">
    <property type="entry name" value="NUCLEOTIDE-SUGAR TRANSMEMBRANE TRANSPORTER"/>
    <property type="match status" value="1"/>
</dbReference>
<evidence type="ECO:0000256" key="6">
    <source>
        <dbReference type="ARBA" id="ARBA00023136"/>
    </source>
</evidence>
<feature type="transmembrane region" description="Helical" evidence="7">
    <location>
        <begin position="264"/>
        <end position="287"/>
    </location>
</feature>
<dbReference type="SUPFAM" id="SSF103481">
    <property type="entry name" value="Multidrug resistance efflux transporter EmrE"/>
    <property type="match status" value="1"/>
</dbReference>
<keyword evidence="3" id="KW-0813">Transport</keyword>
<keyword evidence="3" id="KW-0762">Sugar transport</keyword>
<evidence type="ECO:0000256" key="7">
    <source>
        <dbReference type="SAM" id="Phobius"/>
    </source>
</evidence>
<evidence type="ECO:0000256" key="3">
    <source>
        <dbReference type="ARBA" id="ARBA00022597"/>
    </source>
</evidence>
<protein>
    <recommendedName>
        <fullName evidence="10">UDP-galactose transporter</fullName>
    </recommendedName>
</protein>
<comment type="similarity">
    <text evidence="2">Belongs to the nucleotide-sugar transporter family. SLC35A subfamily.</text>
</comment>
<feature type="transmembrane region" description="Helical" evidence="7">
    <location>
        <begin position="294"/>
        <end position="312"/>
    </location>
</feature>
<comment type="subcellular location">
    <subcellularLocation>
        <location evidence="1">Membrane</location>
        <topology evidence="1">Multi-pass membrane protein</topology>
    </subcellularLocation>
</comment>